<organism evidence="2 3">
    <name type="scientific">Blepharisma stoltei</name>
    <dbReference type="NCBI Taxonomy" id="1481888"/>
    <lineage>
        <taxon>Eukaryota</taxon>
        <taxon>Sar</taxon>
        <taxon>Alveolata</taxon>
        <taxon>Ciliophora</taxon>
        <taxon>Postciliodesmatophora</taxon>
        <taxon>Heterotrichea</taxon>
        <taxon>Heterotrichida</taxon>
        <taxon>Blepharismidae</taxon>
        <taxon>Blepharisma</taxon>
    </lineage>
</organism>
<dbReference type="EMBL" id="CAJZBQ010000014">
    <property type="protein sequence ID" value="CAG9315534.1"/>
    <property type="molecule type" value="Genomic_DNA"/>
</dbReference>
<comment type="caution">
    <text evidence="2">The sequence shown here is derived from an EMBL/GenBank/DDBJ whole genome shotgun (WGS) entry which is preliminary data.</text>
</comment>
<keyword evidence="3" id="KW-1185">Reference proteome</keyword>
<name>A0AAU9J4E5_9CILI</name>
<accession>A0AAU9J4E5</accession>
<dbReference type="AlphaFoldDB" id="A0AAU9J4E5"/>
<gene>
    <name evidence="2" type="ORF">BSTOLATCC_MIC14289</name>
</gene>
<protein>
    <submittedName>
        <fullName evidence="2">Uncharacterized protein</fullName>
    </submittedName>
</protein>
<evidence type="ECO:0000313" key="3">
    <source>
        <dbReference type="Proteomes" id="UP001162131"/>
    </source>
</evidence>
<proteinExistence type="predicted"/>
<evidence type="ECO:0000256" key="1">
    <source>
        <dbReference type="SAM" id="MobiDB-lite"/>
    </source>
</evidence>
<feature type="compositionally biased region" description="Polar residues" evidence="1">
    <location>
        <begin position="84"/>
        <end position="97"/>
    </location>
</feature>
<feature type="region of interest" description="Disordered" evidence="1">
    <location>
        <begin position="77"/>
        <end position="98"/>
    </location>
</feature>
<dbReference type="Proteomes" id="UP001162131">
    <property type="component" value="Unassembled WGS sequence"/>
</dbReference>
<evidence type="ECO:0000313" key="2">
    <source>
        <dbReference type="EMBL" id="CAG9315534.1"/>
    </source>
</evidence>
<sequence length="326" mass="37838">MLNYNLKKFSKQTKQYDPLVQKEYKFRAKTISPKRVITSDDAKKELRKVQVELYQSKLQQDKSTKKLTSSFLTFSRENQDKNTLRPTNVDSPSSTRYNPKLDLIMPRIRVTLLRSSSTVPRKSKVHLPPCTENEELICKYPHKIVNTERSHDSRTSYIDADVLNEKIKNRRENLSPARETAGLISFEKQTSRTFENKQAEITSLDKSDYFPTLYGKFKRVPAYDFGKASPRKTEKKEILPEYSWSEKLIRKPLDKGIIDMSKGSDRFANKTATTFDSINKDKVMVAVNMLLPHSKASSPDFNKSPSREVTSKMREMKQRAINFDFL</sequence>
<reference evidence="2" key="1">
    <citation type="submission" date="2021-09" db="EMBL/GenBank/DDBJ databases">
        <authorList>
            <consortium name="AG Swart"/>
            <person name="Singh M."/>
            <person name="Singh A."/>
            <person name="Seah K."/>
            <person name="Emmerich C."/>
        </authorList>
    </citation>
    <scope>NUCLEOTIDE SEQUENCE</scope>
    <source>
        <strain evidence="2">ATCC30299</strain>
    </source>
</reference>